<name>A0A3G8YJK4_9DEIO</name>
<dbReference type="Gene3D" id="1.10.3720.10">
    <property type="entry name" value="MetI-like"/>
    <property type="match status" value="1"/>
</dbReference>
<evidence type="ECO:0000313" key="10">
    <source>
        <dbReference type="Proteomes" id="UP000276417"/>
    </source>
</evidence>
<dbReference type="Pfam" id="PF19300">
    <property type="entry name" value="BPD_transp_1_N"/>
    <property type="match status" value="1"/>
</dbReference>
<protein>
    <submittedName>
        <fullName evidence="9">ABC transporter permease</fullName>
    </submittedName>
</protein>
<evidence type="ECO:0000259" key="8">
    <source>
        <dbReference type="PROSITE" id="PS50928"/>
    </source>
</evidence>
<accession>A0A3G8YJK4</accession>
<evidence type="ECO:0000256" key="5">
    <source>
        <dbReference type="ARBA" id="ARBA00022989"/>
    </source>
</evidence>
<feature type="transmembrane region" description="Helical" evidence="7">
    <location>
        <begin position="274"/>
        <end position="300"/>
    </location>
</feature>
<gene>
    <name evidence="9" type="ORF">EHF33_18605</name>
</gene>
<dbReference type="PANTHER" id="PTHR43163">
    <property type="entry name" value="DIPEPTIDE TRANSPORT SYSTEM PERMEASE PROTEIN DPPB-RELATED"/>
    <property type="match status" value="1"/>
</dbReference>
<comment type="subcellular location">
    <subcellularLocation>
        <location evidence="1 7">Cell membrane</location>
        <topology evidence="1 7">Multi-pass membrane protein</topology>
    </subcellularLocation>
</comment>
<keyword evidence="6 7" id="KW-0472">Membrane</keyword>
<reference evidence="9 10" key="1">
    <citation type="submission" date="2018-11" db="EMBL/GenBank/DDBJ databases">
        <title>Deinococcus shelandsis sp. nov., isolated from South Shetland Islands soil of Antarctica.</title>
        <authorList>
            <person name="Tian J."/>
        </authorList>
    </citation>
    <scope>NUCLEOTIDE SEQUENCE [LARGE SCALE GENOMIC DNA]</scope>
    <source>
        <strain evidence="9 10">S14-83T</strain>
        <plasmid evidence="9 10">unnamed2</plasmid>
    </source>
</reference>
<evidence type="ECO:0000313" key="9">
    <source>
        <dbReference type="EMBL" id="AZI44920.1"/>
    </source>
</evidence>
<feature type="transmembrane region" description="Helical" evidence="7">
    <location>
        <begin position="9"/>
        <end position="28"/>
    </location>
</feature>
<proteinExistence type="inferred from homology"/>
<dbReference type="Pfam" id="PF00528">
    <property type="entry name" value="BPD_transp_1"/>
    <property type="match status" value="1"/>
</dbReference>
<dbReference type="GO" id="GO:0005886">
    <property type="term" value="C:plasma membrane"/>
    <property type="evidence" value="ECO:0007669"/>
    <property type="project" value="UniProtKB-SubCell"/>
</dbReference>
<dbReference type="KEGG" id="dph:EHF33_18605"/>
<feature type="domain" description="ABC transmembrane type-1" evidence="8">
    <location>
        <begin position="95"/>
        <end position="297"/>
    </location>
</feature>
<dbReference type="PROSITE" id="PS50928">
    <property type="entry name" value="ABC_TM1"/>
    <property type="match status" value="1"/>
</dbReference>
<dbReference type="RefSeq" id="WP_124875022.1">
    <property type="nucleotide sequence ID" value="NZ_CP034186.1"/>
</dbReference>
<dbReference type="SUPFAM" id="SSF161098">
    <property type="entry name" value="MetI-like"/>
    <property type="match status" value="1"/>
</dbReference>
<dbReference type="GO" id="GO:0055085">
    <property type="term" value="P:transmembrane transport"/>
    <property type="evidence" value="ECO:0007669"/>
    <property type="project" value="InterPro"/>
</dbReference>
<dbReference type="InterPro" id="IPR000515">
    <property type="entry name" value="MetI-like"/>
</dbReference>
<keyword evidence="5 7" id="KW-1133">Transmembrane helix</keyword>
<dbReference type="CDD" id="cd06261">
    <property type="entry name" value="TM_PBP2"/>
    <property type="match status" value="1"/>
</dbReference>
<organism evidence="9 10">
    <name type="scientific">Deinococcus psychrotolerans</name>
    <dbReference type="NCBI Taxonomy" id="2489213"/>
    <lineage>
        <taxon>Bacteria</taxon>
        <taxon>Thermotogati</taxon>
        <taxon>Deinococcota</taxon>
        <taxon>Deinococci</taxon>
        <taxon>Deinococcales</taxon>
        <taxon>Deinococcaceae</taxon>
        <taxon>Deinococcus</taxon>
    </lineage>
</organism>
<keyword evidence="10" id="KW-1185">Reference proteome</keyword>
<keyword evidence="3" id="KW-1003">Cell membrane</keyword>
<sequence length="306" mass="32974">MFTFLMRRVAWSVVVLLFASLLTFFIGYKVPADPARMIAGPNATAETVRSISHQLGLDQPFYVQYGRFLGHAAQGDLGRSYKTEQQVLPTILQRFPYTLALALGGLAFEVLIGASVGLLAAGTKLRVVDGLASTFVLLTLAVPSFWLGIILLYVFGFKYPILPLGGAEAGPISLLLPALTLGLSGAGYYARMGRASLLEVMGEDYIRTARAKGVSPSRVMLKHAFKNALRPLITMTALDLGVLLGGALIIEQVFGWPGIGTLAWQAVQNIDLPMIMGTVLFSALCIVVANIIVDVVYSWVDPRITV</sequence>
<evidence type="ECO:0000256" key="3">
    <source>
        <dbReference type="ARBA" id="ARBA00022475"/>
    </source>
</evidence>
<keyword evidence="4 7" id="KW-0812">Transmembrane</keyword>
<dbReference type="Proteomes" id="UP000276417">
    <property type="component" value="Plasmid unnamed2"/>
</dbReference>
<feature type="transmembrane region" description="Helical" evidence="7">
    <location>
        <begin position="97"/>
        <end position="122"/>
    </location>
</feature>
<dbReference type="InterPro" id="IPR045621">
    <property type="entry name" value="BPD_transp_1_N"/>
</dbReference>
<dbReference type="InterPro" id="IPR035906">
    <property type="entry name" value="MetI-like_sf"/>
</dbReference>
<geneLocation type="plasmid" evidence="9 10">
    <name>unnamed2</name>
</geneLocation>
<evidence type="ECO:0000256" key="4">
    <source>
        <dbReference type="ARBA" id="ARBA00022692"/>
    </source>
</evidence>
<keyword evidence="9" id="KW-0614">Plasmid</keyword>
<dbReference type="PANTHER" id="PTHR43163:SF6">
    <property type="entry name" value="DIPEPTIDE TRANSPORT SYSTEM PERMEASE PROTEIN DPPB-RELATED"/>
    <property type="match status" value="1"/>
</dbReference>
<feature type="transmembrane region" description="Helical" evidence="7">
    <location>
        <begin position="232"/>
        <end position="254"/>
    </location>
</feature>
<dbReference type="OrthoDB" id="9773683at2"/>
<evidence type="ECO:0000256" key="2">
    <source>
        <dbReference type="ARBA" id="ARBA00022448"/>
    </source>
</evidence>
<comment type="similarity">
    <text evidence="7">Belongs to the binding-protein-dependent transport system permease family.</text>
</comment>
<evidence type="ECO:0000256" key="7">
    <source>
        <dbReference type="RuleBase" id="RU363032"/>
    </source>
</evidence>
<feature type="transmembrane region" description="Helical" evidence="7">
    <location>
        <begin position="169"/>
        <end position="190"/>
    </location>
</feature>
<dbReference type="AlphaFoldDB" id="A0A3G8YJK4"/>
<feature type="transmembrane region" description="Helical" evidence="7">
    <location>
        <begin position="134"/>
        <end position="157"/>
    </location>
</feature>
<keyword evidence="2 7" id="KW-0813">Transport</keyword>
<evidence type="ECO:0000256" key="1">
    <source>
        <dbReference type="ARBA" id="ARBA00004651"/>
    </source>
</evidence>
<dbReference type="EMBL" id="CP034186">
    <property type="protein sequence ID" value="AZI44920.1"/>
    <property type="molecule type" value="Genomic_DNA"/>
</dbReference>
<evidence type="ECO:0000256" key="6">
    <source>
        <dbReference type="ARBA" id="ARBA00023136"/>
    </source>
</evidence>